<dbReference type="InterPro" id="IPR010432">
    <property type="entry name" value="RDD"/>
</dbReference>
<dbReference type="PANTHER" id="PTHR36115">
    <property type="entry name" value="PROLINE-RICH ANTIGEN HOMOLOG-RELATED"/>
    <property type="match status" value="1"/>
</dbReference>
<dbReference type="GO" id="GO:0005886">
    <property type="term" value="C:plasma membrane"/>
    <property type="evidence" value="ECO:0007669"/>
    <property type="project" value="UniProtKB-SubCell"/>
</dbReference>
<feature type="transmembrane region" description="Helical" evidence="6">
    <location>
        <begin position="34"/>
        <end position="52"/>
    </location>
</feature>
<evidence type="ECO:0000256" key="4">
    <source>
        <dbReference type="ARBA" id="ARBA00022989"/>
    </source>
</evidence>
<proteinExistence type="predicted"/>
<feature type="transmembrane region" description="Helical" evidence="6">
    <location>
        <begin position="86"/>
        <end position="105"/>
    </location>
</feature>
<accession>A0A9D7E1Z5</accession>
<evidence type="ECO:0000256" key="5">
    <source>
        <dbReference type="ARBA" id="ARBA00023136"/>
    </source>
</evidence>
<evidence type="ECO:0000256" key="6">
    <source>
        <dbReference type="SAM" id="Phobius"/>
    </source>
</evidence>
<keyword evidence="3 6" id="KW-0812">Transmembrane</keyword>
<keyword evidence="4 6" id="KW-1133">Transmembrane helix</keyword>
<dbReference type="AlphaFoldDB" id="A0A9D7E1Z5"/>
<protein>
    <submittedName>
        <fullName evidence="8">RDD family protein</fullName>
    </submittedName>
</protein>
<feature type="domain" description="RDD" evidence="7">
    <location>
        <begin position="6"/>
        <end position="118"/>
    </location>
</feature>
<evidence type="ECO:0000259" key="7">
    <source>
        <dbReference type="Pfam" id="PF06271"/>
    </source>
</evidence>
<dbReference type="Proteomes" id="UP000807785">
    <property type="component" value="Unassembled WGS sequence"/>
</dbReference>
<evidence type="ECO:0000313" key="8">
    <source>
        <dbReference type="EMBL" id="MBK6975103.1"/>
    </source>
</evidence>
<comment type="caution">
    <text evidence="8">The sequence shown here is derived from an EMBL/GenBank/DDBJ whole genome shotgun (WGS) entry which is preliminary data.</text>
</comment>
<organism evidence="8 9">
    <name type="scientific">Candidatus Methylophosphatis roskildensis</name>
    <dbReference type="NCBI Taxonomy" id="2899263"/>
    <lineage>
        <taxon>Bacteria</taxon>
        <taxon>Pseudomonadati</taxon>
        <taxon>Pseudomonadota</taxon>
        <taxon>Betaproteobacteria</taxon>
        <taxon>Nitrosomonadales</taxon>
        <taxon>Sterolibacteriaceae</taxon>
        <taxon>Candidatus Methylophosphatis</taxon>
    </lineage>
</organism>
<name>A0A9D7E1Z5_9PROT</name>
<dbReference type="InterPro" id="IPR051791">
    <property type="entry name" value="Pra-immunoreactive"/>
</dbReference>
<comment type="subcellular location">
    <subcellularLocation>
        <location evidence="1">Cell membrane</location>
        <topology evidence="1">Multi-pass membrane protein</topology>
    </subcellularLocation>
</comment>
<dbReference type="PANTHER" id="PTHR36115:SF10">
    <property type="entry name" value="RDD DOMAIN-CONTAINING PROTEIN"/>
    <property type="match status" value="1"/>
</dbReference>
<evidence type="ECO:0000256" key="2">
    <source>
        <dbReference type="ARBA" id="ARBA00022475"/>
    </source>
</evidence>
<evidence type="ECO:0000256" key="3">
    <source>
        <dbReference type="ARBA" id="ARBA00022692"/>
    </source>
</evidence>
<keyword evidence="2" id="KW-1003">Cell membrane</keyword>
<reference evidence="8" key="1">
    <citation type="submission" date="2020-10" db="EMBL/GenBank/DDBJ databases">
        <title>Connecting structure to function with the recovery of over 1000 high-quality activated sludge metagenome-assembled genomes encoding full-length rRNA genes using long-read sequencing.</title>
        <authorList>
            <person name="Singleton C.M."/>
            <person name="Petriglieri F."/>
            <person name="Kristensen J.M."/>
            <person name="Kirkegaard R.H."/>
            <person name="Michaelsen T.Y."/>
            <person name="Andersen M.H."/>
            <person name="Karst S.M."/>
            <person name="Dueholm M.S."/>
            <person name="Nielsen P.H."/>
            <person name="Albertsen M."/>
        </authorList>
    </citation>
    <scope>NUCLEOTIDE SEQUENCE</scope>
    <source>
        <strain evidence="8">Bjer_18-Q3-R1-45_BAT3C.347</strain>
    </source>
</reference>
<dbReference type="EMBL" id="JADJEV010000005">
    <property type="protein sequence ID" value="MBK6975103.1"/>
    <property type="molecule type" value="Genomic_DNA"/>
</dbReference>
<sequence length="127" mass="14395">MLYESLLLVGVWAALFFVPHLVIGVVWHLVAPPAVLAVHLILAFGLYFVWFWHRAGQTLAMQTWRLKLIDASTGATLTLPRAIARYALSWPSLLFFGAGVLWSVFDRERQFLHDRLAGTRIVQLPRG</sequence>
<evidence type="ECO:0000313" key="9">
    <source>
        <dbReference type="Proteomes" id="UP000807785"/>
    </source>
</evidence>
<evidence type="ECO:0000256" key="1">
    <source>
        <dbReference type="ARBA" id="ARBA00004651"/>
    </source>
</evidence>
<keyword evidence="5 6" id="KW-0472">Membrane</keyword>
<dbReference type="Pfam" id="PF06271">
    <property type="entry name" value="RDD"/>
    <property type="match status" value="1"/>
</dbReference>
<gene>
    <name evidence="8" type="ORF">IPH26_19930</name>
</gene>